<keyword evidence="1" id="KW-0812">Transmembrane</keyword>
<feature type="transmembrane region" description="Helical" evidence="1">
    <location>
        <begin position="6"/>
        <end position="32"/>
    </location>
</feature>
<dbReference type="RefSeq" id="WP_095617877.1">
    <property type="nucleotide sequence ID" value="NZ_NSKD01000005.1"/>
</dbReference>
<dbReference type="EMBL" id="NSKD01000005">
    <property type="protein sequence ID" value="PAU79807.1"/>
    <property type="molecule type" value="Genomic_DNA"/>
</dbReference>
<protein>
    <submittedName>
        <fullName evidence="2">Uncharacterized protein</fullName>
    </submittedName>
</protein>
<keyword evidence="1" id="KW-0472">Membrane</keyword>
<gene>
    <name evidence="2" type="ORF">CK501_11435</name>
</gene>
<dbReference type="Proteomes" id="UP000218896">
    <property type="component" value="Unassembled WGS sequence"/>
</dbReference>
<comment type="caution">
    <text evidence="2">The sequence shown here is derived from an EMBL/GenBank/DDBJ whole genome shotgun (WGS) entry which is preliminary data.</text>
</comment>
<accession>A0A2A2F554</accession>
<organism evidence="2 3">
    <name type="scientific">Halovibrio salipaludis</name>
    <dbReference type="NCBI Taxonomy" id="2032626"/>
    <lineage>
        <taxon>Bacteria</taxon>
        <taxon>Pseudomonadati</taxon>
        <taxon>Pseudomonadota</taxon>
        <taxon>Gammaproteobacteria</taxon>
        <taxon>Oceanospirillales</taxon>
        <taxon>Halomonadaceae</taxon>
        <taxon>Halovibrio</taxon>
    </lineage>
</organism>
<dbReference type="AlphaFoldDB" id="A0A2A2F554"/>
<sequence length="120" mass="13884">MANMPLHIFFAFIVLGGVASMMLGILLLRLTLTYRLKKKLKATGDYWASGTLDFDFINTIMFAWACATPWFQQLKRFQLLYPGLDVRSFAKWYEKVAAYGAIYGLMVVFLSLPFFFLFRP</sequence>
<name>A0A2A2F554_9GAMM</name>
<proteinExistence type="predicted"/>
<reference evidence="2 3" key="1">
    <citation type="submission" date="2017-08" db="EMBL/GenBank/DDBJ databases">
        <title>Halovibrio sewagensis sp. nov., isolated from wastewater of high salinity.</title>
        <authorList>
            <person name="Dong X."/>
            <person name="Zhang G."/>
        </authorList>
    </citation>
    <scope>NUCLEOTIDE SEQUENCE [LARGE SCALE GENOMIC DNA]</scope>
    <source>
        <strain evidence="2 3">YL5-2</strain>
    </source>
</reference>
<evidence type="ECO:0000256" key="1">
    <source>
        <dbReference type="SAM" id="Phobius"/>
    </source>
</evidence>
<evidence type="ECO:0000313" key="3">
    <source>
        <dbReference type="Proteomes" id="UP000218896"/>
    </source>
</evidence>
<evidence type="ECO:0000313" key="2">
    <source>
        <dbReference type="EMBL" id="PAU79807.1"/>
    </source>
</evidence>
<dbReference type="OrthoDB" id="6388776at2"/>
<keyword evidence="3" id="KW-1185">Reference proteome</keyword>
<keyword evidence="1" id="KW-1133">Transmembrane helix</keyword>
<feature type="transmembrane region" description="Helical" evidence="1">
    <location>
        <begin position="96"/>
        <end position="118"/>
    </location>
</feature>